<evidence type="ECO:0000256" key="2">
    <source>
        <dbReference type="SAM" id="Phobius"/>
    </source>
</evidence>
<gene>
    <name evidence="3" type="ORF">HDA45_002907</name>
</gene>
<organism evidence="3 4">
    <name type="scientific">Amycolatopsis umgeniensis</name>
    <dbReference type="NCBI Taxonomy" id="336628"/>
    <lineage>
        <taxon>Bacteria</taxon>
        <taxon>Bacillati</taxon>
        <taxon>Actinomycetota</taxon>
        <taxon>Actinomycetes</taxon>
        <taxon>Pseudonocardiales</taxon>
        <taxon>Pseudonocardiaceae</taxon>
        <taxon>Amycolatopsis</taxon>
    </lineage>
</organism>
<accession>A0A841B1W1</accession>
<keyword evidence="2" id="KW-0812">Transmembrane</keyword>
<dbReference type="AlphaFoldDB" id="A0A841B1W1"/>
<feature type="compositionally biased region" description="Pro residues" evidence="1">
    <location>
        <begin position="179"/>
        <end position="202"/>
    </location>
</feature>
<feature type="transmembrane region" description="Helical" evidence="2">
    <location>
        <begin position="64"/>
        <end position="88"/>
    </location>
</feature>
<sequence>MTYQQYPPQGGYPPPGAYPPAGAPRRPNGATGIIAGILAILGGLWFLSGLVWVVILMVDRMRSYYIVGGILDLAVGVLLLIGGILLLLRKRAGRMLVVIGAGAAIFFGVVLVVLGATGSHFHYVFGGVSGLYGFLGMIIQLLLPAIATIVLALIPPTGRWLTFAKQPAVFMPPQNHGYPQPPTGYPPSGYPPPQQGPPPGQW</sequence>
<evidence type="ECO:0000256" key="1">
    <source>
        <dbReference type="SAM" id="MobiDB-lite"/>
    </source>
</evidence>
<feature type="transmembrane region" description="Helical" evidence="2">
    <location>
        <begin position="130"/>
        <end position="154"/>
    </location>
</feature>
<feature type="region of interest" description="Disordered" evidence="1">
    <location>
        <begin position="174"/>
        <end position="202"/>
    </location>
</feature>
<dbReference type="Proteomes" id="UP000580861">
    <property type="component" value="Unassembled WGS sequence"/>
</dbReference>
<feature type="transmembrane region" description="Helical" evidence="2">
    <location>
        <begin position="33"/>
        <end position="58"/>
    </location>
</feature>
<feature type="transmembrane region" description="Helical" evidence="2">
    <location>
        <begin position="95"/>
        <end position="118"/>
    </location>
</feature>
<keyword evidence="2" id="KW-0472">Membrane</keyword>
<comment type="caution">
    <text evidence="3">The sequence shown here is derived from an EMBL/GenBank/DDBJ whole genome shotgun (WGS) entry which is preliminary data.</text>
</comment>
<keyword evidence="4" id="KW-1185">Reference proteome</keyword>
<keyword evidence="2" id="KW-1133">Transmembrane helix</keyword>
<reference evidence="3 4" key="1">
    <citation type="submission" date="2020-08" db="EMBL/GenBank/DDBJ databases">
        <title>Sequencing the genomes of 1000 actinobacteria strains.</title>
        <authorList>
            <person name="Klenk H.-P."/>
        </authorList>
    </citation>
    <scope>NUCLEOTIDE SEQUENCE [LARGE SCALE GENOMIC DNA]</scope>
    <source>
        <strain evidence="3 4">DSM 45272</strain>
    </source>
</reference>
<dbReference type="EMBL" id="JACHMX010000001">
    <property type="protein sequence ID" value="MBB5852820.1"/>
    <property type="molecule type" value="Genomic_DNA"/>
</dbReference>
<evidence type="ECO:0000313" key="4">
    <source>
        <dbReference type="Proteomes" id="UP000580861"/>
    </source>
</evidence>
<dbReference type="RefSeq" id="WP_184895533.1">
    <property type="nucleotide sequence ID" value="NZ_JACHMX010000001.1"/>
</dbReference>
<name>A0A841B1W1_9PSEU</name>
<protein>
    <submittedName>
        <fullName evidence="3">Uncharacterized protein</fullName>
    </submittedName>
</protein>
<evidence type="ECO:0000313" key="3">
    <source>
        <dbReference type="EMBL" id="MBB5852820.1"/>
    </source>
</evidence>
<proteinExistence type="predicted"/>